<evidence type="ECO:0000256" key="16">
    <source>
        <dbReference type="ARBA" id="ARBA00022833"/>
    </source>
</evidence>
<dbReference type="SMART" id="SM00593">
    <property type="entry name" value="RUN"/>
    <property type="match status" value="1"/>
</dbReference>
<comment type="caution">
    <text evidence="26">The sequence shown here is derived from an EMBL/GenBank/DDBJ whole genome shotgun (WGS) entry which is preliminary data.</text>
</comment>
<keyword evidence="27" id="KW-1185">Reference proteome</keyword>
<protein>
    <recommendedName>
        <fullName evidence="7">Threonylcarbamoyl-AMP synthase</fullName>
        <ecNumber evidence="6">2.7.7.87</ecNumber>
    </recommendedName>
</protein>
<evidence type="ECO:0000256" key="8">
    <source>
        <dbReference type="ARBA" id="ARBA00022475"/>
    </source>
</evidence>
<keyword evidence="14" id="KW-0967">Endosome</keyword>
<evidence type="ECO:0000313" key="27">
    <source>
        <dbReference type="Proteomes" id="UP001558652"/>
    </source>
</evidence>
<keyword evidence="16" id="KW-0862">Zinc</keyword>
<evidence type="ECO:0000256" key="10">
    <source>
        <dbReference type="ARBA" id="ARBA00022553"/>
    </source>
</evidence>
<dbReference type="GO" id="GO:0005739">
    <property type="term" value="C:mitochondrion"/>
    <property type="evidence" value="ECO:0007669"/>
    <property type="project" value="UniProtKB-SubCell"/>
</dbReference>
<keyword evidence="8" id="KW-1003">Cell membrane</keyword>
<dbReference type="InterPro" id="IPR004012">
    <property type="entry name" value="Run_dom"/>
</dbReference>
<evidence type="ECO:0000256" key="11">
    <source>
        <dbReference type="ARBA" id="ARBA00022679"/>
    </source>
</evidence>
<dbReference type="PROSITE" id="PS51163">
    <property type="entry name" value="YRDC"/>
    <property type="match status" value="1"/>
</dbReference>
<evidence type="ECO:0000256" key="22">
    <source>
        <dbReference type="ARBA" id="ARBA00058524"/>
    </source>
</evidence>
<dbReference type="Pfam" id="PF01300">
    <property type="entry name" value="Sua5_yciO_yrdC"/>
    <property type="match status" value="1"/>
</dbReference>
<dbReference type="EC" id="2.7.7.87" evidence="6"/>
<evidence type="ECO:0000256" key="19">
    <source>
        <dbReference type="ARBA" id="ARBA00023128"/>
    </source>
</evidence>
<dbReference type="PANTHER" id="PTHR12326:SF12">
    <property type="entry name" value="PLECKSTRIN HOMOLOGY AND RUN DOMAIN CONTAINING M1"/>
    <property type="match status" value="1"/>
</dbReference>
<evidence type="ECO:0000256" key="3">
    <source>
        <dbReference type="ARBA" id="ARBA00004496"/>
    </source>
</evidence>
<dbReference type="SUPFAM" id="SSF55821">
    <property type="entry name" value="YrdC/RibB"/>
    <property type="match status" value="1"/>
</dbReference>
<feature type="domain" description="RUN" evidence="24">
    <location>
        <begin position="232"/>
        <end position="370"/>
    </location>
</feature>
<dbReference type="GO" id="GO:0008270">
    <property type="term" value="F:zinc ion binding"/>
    <property type="evidence" value="ECO:0007669"/>
    <property type="project" value="UniProtKB-KW"/>
</dbReference>
<dbReference type="PANTHER" id="PTHR12326">
    <property type="entry name" value="PLECKSTRIN HOMOLOGY DOMAIN CONTAINING PROTEIN"/>
    <property type="match status" value="1"/>
</dbReference>
<dbReference type="CDD" id="cd17679">
    <property type="entry name" value="RUN_PLEKHM1"/>
    <property type="match status" value="1"/>
</dbReference>
<dbReference type="EMBL" id="JBFDAA010000005">
    <property type="protein sequence ID" value="KAL1132193.1"/>
    <property type="molecule type" value="Genomic_DNA"/>
</dbReference>
<evidence type="ECO:0000256" key="6">
    <source>
        <dbReference type="ARBA" id="ARBA00012584"/>
    </source>
</evidence>
<dbReference type="GO" id="GO:0005770">
    <property type="term" value="C:late endosome"/>
    <property type="evidence" value="ECO:0007669"/>
    <property type="project" value="UniProtKB-SubCell"/>
</dbReference>
<dbReference type="Gene3D" id="1.20.58.900">
    <property type="match status" value="1"/>
</dbReference>
<dbReference type="InterPro" id="IPR025258">
    <property type="entry name" value="RH_dom"/>
</dbReference>
<dbReference type="InterPro" id="IPR051366">
    <property type="entry name" value="DEF8"/>
</dbReference>
<sequence length="860" mass="96231">MTNVIRISHNAVSYAVKLLNEGEVIALPTDTVYGLAASCHSPEAIGRLYDIKGRDFQKPIAICVGRVNDIHIWADTSTVVEGLLEELLPGPVTVLLYRSERLNQKLNPNFGKVGVRIPDSDFIRRVVVSLSSAIALTSANISGDPSALKVCEFKHLWPKASAVFDGGDLGSCDKLRAGSTVIDLTIPGKYTVIREGSAKRRETKVKESLTSHLMASIEEVQLEHAEAEHLPIKSSEATNSLCTILEAIFLHGLKQTLANRISLAIADPDKRPEPDFWSPLMVYSHRDVINQINKMSQITNDVGRCRAWLRLALNESSFISYIVLILKQNNGLNPYYKKSAYLRDTERLSGAKTFIEGLSSIHFNLSTNSSVLNVWTNIPLLLAGIWTAPMKAFPIVTATDVAKTLTATDNITNKEDTQSIIPVASQDILLDEDEALKIILGTPLEGSPMNSRTNLDQIESKSASESMQEILKSEVEIKDKSAITGLKETCAIDSSTVTQNKDIGTSDISELKETVLKMSSTNISNTEMKSEDEETVPKTPITNVESYHSLLKTYTPASVLTYKSSDLDDIIEKFESHPSMPPSSVVPDLDPQFNFQTVNLGYEVISETTSLSVDAPVSNFLLECKKMVENFGKIMQERGLDSQKYVCKKCKQLIGIELNKAKVCALTGSYYCTNCFLGTEWIIPARILHNWDFSRYEVCSKAANFLNEVQYHPILNIRKINPRLYLYIEDMAIVQKLRLQLNLLRGYLMTCRDPILKTIQKQVWPREYLYEHVHLYSIADLVEISSGALAQFLQKLIKTSQDHVSSCCLCSQKGFICELCRNPKAVYPFELDTSFRVYIKSFSLRRKFLVIFINWLSTFV</sequence>
<evidence type="ECO:0000256" key="7">
    <source>
        <dbReference type="ARBA" id="ARBA00015492"/>
    </source>
</evidence>
<evidence type="ECO:0000259" key="24">
    <source>
        <dbReference type="PROSITE" id="PS50826"/>
    </source>
</evidence>
<keyword evidence="20" id="KW-0472">Membrane</keyword>
<accession>A0ABD0Z3U5</accession>
<evidence type="ECO:0000256" key="4">
    <source>
        <dbReference type="ARBA" id="ARBA00004603"/>
    </source>
</evidence>
<dbReference type="FunFam" id="3.90.870.10:FF:000007">
    <property type="entry name" value="YrdC N6-threonylcarbamoyltransferase domain containing"/>
    <property type="match status" value="1"/>
</dbReference>
<organism evidence="26 27">
    <name type="scientific">Ranatra chinensis</name>
    <dbReference type="NCBI Taxonomy" id="642074"/>
    <lineage>
        <taxon>Eukaryota</taxon>
        <taxon>Metazoa</taxon>
        <taxon>Ecdysozoa</taxon>
        <taxon>Arthropoda</taxon>
        <taxon>Hexapoda</taxon>
        <taxon>Insecta</taxon>
        <taxon>Pterygota</taxon>
        <taxon>Neoptera</taxon>
        <taxon>Paraneoptera</taxon>
        <taxon>Hemiptera</taxon>
        <taxon>Heteroptera</taxon>
        <taxon>Panheteroptera</taxon>
        <taxon>Nepomorpha</taxon>
        <taxon>Nepidae</taxon>
        <taxon>Ranatrinae</taxon>
        <taxon>Ranatra</taxon>
    </lineage>
</organism>
<comment type="similarity">
    <text evidence="5">Belongs to the SUA5 family.</text>
</comment>
<evidence type="ECO:0000256" key="15">
    <source>
        <dbReference type="ARBA" id="ARBA00022771"/>
    </source>
</evidence>
<evidence type="ECO:0000256" key="21">
    <source>
        <dbReference type="ARBA" id="ARBA00048366"/>
    </source>
</evidence>
<evidence type="ECO:0000256" key="13">
    <source>
        <dbReference type="ARBA" id="ARBA00022737"/>
    </source>
</evidence>
<dbReference type="Pfam" id="PF13901">
    <property type="entry name" value="RH_dom"/>
    <property type="match status" value="1"/>
</dbReference>
<keyword evidence="10" id="KW-0597">Phosphoprotein</keyword>
<evidence type="ECO:0000256" key="2">
    <source>
        <dbReference type="ARBA" id="ARBA00004202"/>
    </source>
</evidence>
<keyword evidence="11" id="KW-0808">Transferase</keyword>
<dbReference type="Gene3D" id="3.90.870.10">
    <property type="entry name" value="DHBP synthase"/>
    <property type="match status" value="1"/>
</dbReference>
<dbReference type="Proteomes" id="UP001558652">
    <property type="component" value="Unassembled WGS sequence"/>
</dbReference>
<dbReference type="PROSITE" id="PS50826">
    <property type="entry name" value="RUN"/>
    <property type="match status" value="1"/>
</dbReference>
<dbReference type="SUPFAM" id="SSF140741">
    <property type="entry name" value="RUN domain-like"/>
    <property type="match status" value="1"/>
</dbReference>
<keyword evidence="12" id="KW-0479">Metal-binding</keyword>
<evidence type="ECO:0000256" key="5">
    <source>
        <dbReference type="ARBA" id="ARBA00007663"/>
    </source>
</evidence>
<dbReference type="InterPro" id="IPR006070">
    <property type="entry name" value="Sua5-like_dom"/>
</dbReference>
<comment type="catalytic activity">
    <reaction evidence="21">
        <text>L-threonine + hydrogencarbonate + ATP = L-threonylcarbamoyladenylate + diphosphate + H2O</text>
        <dbReference type="Rhea" id="RHEA:36407"/>
        <dbReference type="ChEBI" id="CHEBI:15377"/>
        <dbReference type="ChEBI" id="CHEBI:17544"/>
        <dbReference type="ChEBI" id="CHEBI:30616"/>
        <dbReference type="ChEBI" id="CHEBI:33019"/>
        <dbReference type="ChEBI" id="CHEBI:57926"/>
        <dbReference type="ChEBI" id="CHEBI:73682"/>
        <dbReference type="EC" id="2.7.7.87"/>
    </reaction>
</comment>
<proteinExistence type="inferred from homology"/>
<dbReference type="Pfam" id="PF02759">
    <property type="entry name" value="RUN"/>
    <property type="match status" value="1"/>
</dbReference>
<dbReference type="GO" id="GO:0005886">
    <property type="term" value="C:plasma membrane"/>
    <property type="evidence" value="ECO:0007669"/>
    <property type="project" value="UniProtKB-SubCell"/>
</dbReference>
<evidence type="ECO:0000256" key="18">
    <source>
        <dbReference type="ARBA" id="ARBA00023006"/>
    </source>
</evidence>
<keyword evidence="17" id="KW-0809">Transit peptide</keyword>
<dbReference type="InterPro" id="IPR047326">
    <property type="entry name" value="RUN_PLEKHM1"/>
</dbReference>
<feature type="domain" description="YrdC-like" evidence="25">
    <location>
        <begin position="9"/>
        <end position="198"/>
    </location>
</feature>
<dbReference type="NCBIfam" id="TIGR00057">
    <property type="entry name" value="L-threonylcarbamoyladenylate synthase"/>
    <property type="match status" value="1"/>
</dbReference>
<evidence type="ECO:0000256" key="17">
    <source>
        <dbReference type="ARBA" id="ARBA00022946"/>
    </source>
</evidence>
<evidence type="ECO:0000313" key="26">
    <source>
        <dbReference type="EMBL" id="KAL1132193.1"/>
    </source>
</evidence>
<evidence type="ECO:0000256" key="1">
    <source>
        <dbReference type="ARBA" id="ARBA00004173"/>
    </source>
</evidence>
<evidence type="ECO:0000259" key="25">
    <source>
        <dbReference type="PROSITE" id="PS51163"/>
    </source>
</evidence>
<evidence type="ECO:0000256" key="9">
    <source>
        <dbReference type="ARBA" id="ARBA00022490"/>
    </source>
</evidence>
<name>A0ABD0Z3U5_9HEMI</name>
<gene>
    <name evidence="26" type="ORF">AAG570_010150</name>
</gene>
<dbReference type="AlphaFoldDB" id="A0ABD0Z3U5"/>
<keyword evidence="19" id="KW-0496">Mitochondrion</keyword>
<comment type="function">
    <text evidence="22">Cytoplasmic and mitochondrial threonylcarbamoyl-AMP synthase required for the formation of a threonylcarbamoyl group on adenosine at position 37 (t(6)A37) in tRNAs that read codons beginning with adenine. Catalyzes the conversion of L-threonine, HCO(3)(-)/CO(2) and ATP to give threonylcarbamoyl-AMP (TC-AMP) as the acyladenylate intermediate, with the release of diphosphate. Participates in t(6)A37 formation in cytoplasmic and mitochondrial tRNAs. May regulate the activity of some transporters.</text>
</comment>
<keyword evidence="18" id="KW-0072">Autophagy</keyword>
<comment type="subcellular location">
    <subcellularLocation>
        <location evidence="2">Cell membrane</location>
        <topology evidence="2">Peripheral membrane protein</topology>
    </subcellularLocation>
    <subcellularLocation>
        <location evidence="3">Cytoplasm</location>
    </subcellularLocation>
    <subcellularLocation>
        <location evidence="4">Late endosome</location>
    </subcellularLocation>
    <subcellularLocation>
        <location evidence="1">Mitochondrion</location>
    </subcellularLocation>
</comment>
<keyword evidence="13" id="KW-0677">Repeat</keyword>
<evidence type="ECO:0000256" key="23">
    <source>
        <dbReference type="ARBA" id="ARBA00063146"/>
    </source>
</evidence>
<dbReference type="GO" id="GO:0061710">
    <property type="term" value="F:L-threonylcarbamoyladenylate synthase"/>
    <property type="evidence" value="ECO:0007669"/>
    <property type="project" value="UniProtKB-EC"/>
</dbReference>
<keyword evidence="9" id="KW-0963">Cytoplasm</keyword>
<comment type="subunit">
    <text evidence="23">Interacts with RSC1A1.</text>
</comment>
<dbReference type="InterPro" id="IPR017945">
    <property type="entry name" value="DHBP_synth_RibB-like_a/b_dom"/>
</dbReference>
<keyword evidence="15" id="KW-0863">Zinc-finger</keyword>
<dbReference type="SMART" id="SM01175">
    <property type="entry name" value="DUF4206"/>
    <property type="match status" value="1"/>
</dbReference>
<evidence type="ECO:0000256" key="20">
    <source>
        <dbReference type="ARBA" id="ARBA00023136"/>
    </source>
</evidence>
<dbReference type="InterPro" id="IPR037213">
    <property type="entry name" value="Run_dom_sf"/>
</dbReference>
<reference evidence="26 27" key="1">
    <citation type="submission" date="2024-07" db="EMBL/GenBank/DDBJ databases">
        <title>Chromosome-level genome assembly of the water stick insect Ranatra chinensis (Heteroptera: Nepidae).</title>
        <authorList>
            <person name="Liu X."/>
        </authorList>
    </citation>
    <scope>NUCLEOTIDE SEQUENCE [LARGE SCALE GENOMIC DNA]</scope>
    <source>
        <strain evidence="26">Cailab_2021Rc</strain>
        <tissue evidence="26">Muscle</tissue>
    </source>
</reference>
<dbReference type="GO" id="GO:0006914">
    <property type="term" value="P:autophagy"/>
    <property type="evidence" value="ECO:0007669"/>
    <property type="project" value="UniProtKB-KW"/>
</dbReference>
<evidence type="ECO:0000256" key="14">
    <source>
        <dbReference type="ARBA" id="ARBA00022753"/>
    </source>
</evidence>
<evidence type="ECO:0000256" key="12">
    <source>
        <dbReference type="ARBA" id="ARBA00022723"/>
    </source>
</evidence>